<keyword evidence="5" id="KW-0970">Cilium biogenesis/degradation</keyword>
<feature type="region of interest" description="Disordered" evidence="8">
    <location>
        <begin position="127"/>
        <end position="154"/>
    </location>
</feature>
<evidence type="ECO:0000256" key="1">
    <source>
        <dbReference type="ARBA" id="ARBA00004114"/>
    </source>
</evidence>
<evidence type="ECO:0000256" key="4">
    <source>
        <dbReference type="ARBA" id="ARBA00022490"/>
    </source>
</evidence>
<evidence type="ECO:0000256" key="2">
    <source>
        <dbReference type="ARBA" id="ARBA00004138"/>
    </source>
</evidence>
<comment type="subcellular location">
    <subcellularLocation>
        <location evidence="2">Cell projection</location>
        <location evidence="2">Cilium</location>
    </subcellularLocation>
    <subcellularLocation>
        <location evidence="1">Cytoplasm</location>
        <location evidence="1">Cytoskeleton</location>
        <location evidence="1">Microtubule organizing center</location>
        <location evidence="1">Centrosome</location>
        <location evidence="1">Centriole</location>
    </subcellularLocation>
</comment>
<proteinExistence type="inferred from homology"/>
<dbReference type="EMBL" id="CAJFCJ010000019">
    <property type="protein sequence ID" value="CAD5123882.1"/>
    <property type="molecule type" value="Genomic_DNA"/>
</dbReference>
<dbReference type="PANTHER" id="PTHR34174:SF1">
    <property type="entry name" value="CENTRIOLAR AND CILIOGENESIS-ASSOCIATED PROTEIN HYLS1"/>
    <property type="match status" value="1"/>
</dbReference>
<name>A0A7I8W6Y6_9ANNE</name>
<organism evidence="10 11">
    <name type="scientific">Dimorphilus gyrociliatus</name>
    <dbReference type="NCBI Taxonomy" id="2664684"/>
    <lineage>
        <taxon>Eukaryota</taxon>
        <taxon>Metazoa</taxon>
        <taxon>Spiralia</taxon>
        <taxon>Lophotrochozoa</taxon>
        <taxon>Annelida</taxon>
        <taxon>Polychaeta</taxon>
        <taxon>Polychaeta incertae sedis</taxon>
        <taxon>Dinophilidae</taxon>
        <taxon>Dimorphilus</taxon>
    </lineage>
</organism>
<accession>A0A7I8W6Y6</accession>
<dbReference type="AlphaFoldDB" id="A0A7I8W6Y6"/>
<keyword evidence="7" id="KW-0966">Cell projection</keyword>
<feature type="region of interest" description="Disordered" evidence="8">
    <location>
        <begin position="207"/>
        <end position="229"/>
    </location>
</feature>
<evidence type="ECO:0000313" key="10">
    <source>
        <dbReference type="EMBL" id="CAD5123882.1"/>
    </source>
</evidence>
<keyword evidence="6" id="KW-0206">Cytoskeleton</keyword>
<gene>
    <name evidence="10" type="ORF">DGYR_LOCUS11511</name>
</gene>
<dbReference type="Proteomes" id="UP000549394">
    <property type="component" value="Unassembled WGS sequence"/>
</dbReference>
<dbReference type="InterPro" id="IPR027918">
    <property type="entry name" value="HYLS1_C_dom"/>
</dbReference>
<evidence type="ECO:0000256" key="8">
    <source>
        <dbReference type="SAM" id="MobiDB-lite"/>
    </source>
</evidence>
<dbReference type="OrthoDB" id="6343432at2759"/>
<evidence type="ECO:0000256" key="7">
    <source>
        <dbReference type="ARBA" id="ARBA00023273"/>
    </source>
</evidence>
<keyword evidence="11" id="KW-1185">Reference proteome</keyword>
<reference evidence="10 11" key="1">
    <citation type="submission" date="2020-08" db="EMBL/GenBank/DDBJ databases">
        <authorList>
            <person name="Hejnol A."/>
        </authorList>
    </citation>
    <scope>NUCLEOTIDE SEQUENCE [LARGE SCALE GENOMIC DNA]</scope>
</reference>
<feature type="compositionally biased region" description="Low complexity" evidence="8">
    <location>
        <begin position="58"/>
        <end position="68"/>
    </location>
</feature>
<keyword evidence="4" id="KW-0963">Cytoplasm</keyword>
<feature type="domain" description="Centriolar and ciliogenesis-associated protein HYLS1 C-terminal" evidence="9">
    <location>
        <begin position="245"/>
        <end position="335"/>
    </location>
</feature>
<sequence length="345" mass="39837">MSRTPSENSLGFTEDEIKEQLETFGYRNVPRDRLIAFKKDLEKLVESERSKSNSLAGSETSSQTSESSGPIVSRSNNVKENYDPKVTYPVNRNVFKSTYGIQSNMKDIPTFRKENGKTVRVPTANMSSTTTSATLTDEDEDETSFLTSDYDTEPSIPRVTKSNVMKRKTLRKDEGKTIIDESFTESEADDVVERVNRRLANLRARAYQEQEKHTQVRPQSAPPQSSNLQPMFRIDENFDRPRSVIKPMMINPHNKNVRKCDPVAKHQKYAEIWKKQKAPGEKQHKELRWNIRELMLYKDDVVTKKEPKVFSGNNYQVPSEKKRKDLRWQIRQNLAQGVVPPSPYD</sequence>
<evidence type="ECO:0000256" key="6">
    <source>
        <dbReference type="ARBA" id="ARBA00023212"/>
    </source>
</evidence>
<dbReference type="Pfam" id="PF15311">
    <property type="entry name" value="HYLS1_C"/>
    <property type="match status" value="1"/>
</dbReference>
<dbReference type="GO" id="GO:0097730">
    <property type="term" value="C:non-motile cilium"/>
    <property type="evidence" value="ECO:0007669"/>
    <property type="project" value="TreeGrafter"/>
</dbReference>
<evidence type="ECO:0000259" key="9">
    <source>
        <dbReference type="Pfam" id="PF15311"/>
    </source>
</evidence>
<evidence type="ECO:0000313" key="11">
    <source>
        <dbReference type="Proteomes" id="UP000549394"/>
    </source>
</evidence>
<dbReference type="PANTHER" id="PTHR34174">
    <property type="entry name" value="HYDROLETHALUS SYNDROME PROTEIN 1"/>
    <property type="match status" value="1"/>
</dbReference>
<feature type="region of interest" description="Disordered" evidence="8">
    <location>
        <begin position="46"/>
        <end position="84"/>
    </location>
</feature>
<feature type="compositionally biased region" description="Polar residues" evidence="8">
    <location>
        <begin position="216"/>
        <end position="229"/>
    </location>
</feature>
<comment type="caution">
    <text evidence="10">The sequence shown here is derived from an EMBL/GenBank/DDBJ whole genome shotgun (WGS) entry which is preliminary data.</text>
</comment>
<protein>
    <submittedName>
        <fullName evidence="10">DgyrCDS12189</fullName>
    </submittedName>
</protein>
<comment type="similarity">
    <text evidence="3">Belongs to the HYLS1 family.</text>
</comment>
<dbReference type="GO" id="GO:0005814">
    <property type="term" value="C:centriole"/>
    <property type="evidence" value="ECO:0007669"/>
    <property type="project" value="UniProtKB-SubCell"/>
</dbReference>
<dbReference type="InterPro" id="IPR052319">
    <property type="entry name" value="Centriolar_ciliogenesis_assoc"/>
</dbReference>
<evidence type="ECO:0000256" key="5">
    <source>
        <dbReference type="ARBA" id="ARBA00022794"/>
    </source>
</evidence>
<evidence type="ECO:0000256" key="3">
    <source>
        <dbReference type="ARBA" id="ARBA00010091"/>
    </source>
</evidence>
<dbReference type="GO" id="GO:0060271">
    <property type="term" value="P:cilium assembly"/>
    <property type="evidence" value="ECO:0007669"/>
    <property type="project" value="TreeGrafter"/>
</dbReference>